<accession>A0ABS9WEB2</accession>
<comment type="caution">
    <text evidence="1">The sequence shown here is derived from an EMBL/GenBank/DDBJ whole genome shotgun (WGS) entry which is preliminary data.</text>
</comment>
<protein>
    <submittedName>
        <fullName evidence="1">Molecular chaperone TorD family protein</fullName>
    </submittedName>
</protein>
<keyword evidence="2" id="KW-1185">Reference proteome</keyword>
<dbReference type="EMBL" id="JAJMLW010000001">
    <property type="protein sequence ID" value="MCI2241203.1"/>
    <property type="molecule type" value="Genomic_DNA"/>
</dbReference>
<sequence length="215" mass="23188">MDSRIVSDELPEDRELQSLGVAAVLDACAAVFLSRPDEPVVAAVRHVARALGDDRFDDVTVDADLAQRFDDRLLVAVSPWYVPLTESCVRGAWQEDGRWRYGTVDGPEAIHVQRCYQAVGFDHRALPGDEVTVAALAPDALGAELAFTAFLLRSAAELEERDPEGAAHALGLARQFVHAHLGAWADTAAECLAWRGDDLYARTAALAADVVALIA</sequence>
<evidence type="ECO:0000313" key="1">
    <source>
        <dbReference type="EMBL" id="MCI2241203.1"/>
    </source>
</evidence>
<dbReference type="InterPro" id="IPR020945">
    <property type="entry name" value="DMSO/NO3_reduct_chaperone"/>
</dbReference>
<dbReference type="SUPFAM" id="SSF89155">
    <property type="entry name" value="TorD-like"/>
    <property type="match status" value="1"/>
</dbReference>
<organism evidence="1 2">
    <name type="scientific">Adlercreutzia faecimuris</name>
    <dbReference type="NCBI Taxonomy" id="2897341"/>
    <lineage>
        <taxon>Bacteria</taxon>
        <taxon>Bacillati</taxon>
        <taxon>Actinomycetota</taxon>
        <taxon>Coriobacteriia</taxon>
        <taxon>Eggerthellales</taxon>
        <taxon>Eggerthellaceae</taxon>
        <taxon>Adlercreutzia</taxon>
    </lineage>
</organism>
<dbReference type="Gene3D" id="1.10.3480.10">
    <property type="entry name" value="TorD-like"/>
    <property type="match status" value="1"/>
</dbReference>
<gene>
    <name evidence="1" type="ORF">LPT13_02400</name>
</gene>
<dbReference type="RefSeq" id="WP_242163126.1">
    <property type="nucleotide sequence ID" value="NZ_JAJMLW010000001.1"/>
</dbReference>
<evidence type="ECO:0000313" key="2">
    <source>
        <dbReference type="Proteomes" id="UP001430755"/>
    </source>
</evidence>
<proteinExistence type="predicted"/>
<dbReference type="Proteomes" id="UP001430755">
    <property type="component" value="Unassembled WGS sequence"/>
</dbReference>
<dbReference type="Pfam" id="PF02613">
    <property type="entry name" value="Nitrate_red_del"/>
    <property type="match status" value="1"/>
</dbReference>
<name>A0ABS9WEB2_9ACTN</name>
<reference evidence="1" key="1">
    <citation type="submission" date="2021-11" db="EMBL/GenBank/DDBJ databases">
        <title>A Novel Adlercreutzia Species, isolated from a Allomyrina dichotoma larva feces.</title>
        <authorList>
            <person name="Suh M.K."/>
        </authorList>
    </citation>
    <scope>NUCLEOTIDE SEQUENCE</scope>
    <source>
        <strain evidence="1">JBNU-10</strain>
    </source>
</reference>
<dbReference type="InterPro" id="IPR036411">
    <property type="entry name" value="TorD-like_sf"/>
</dbReference>